<accession>A0ABW2UXN7</accession>
<comment type="caution">
    <text evidence="3">The sequence shown here is derived from an EMBL/GenBank/DDBJ whole genome shotgun (WGS) entry which is preliminary data.</text>
</comment>
<keyword evidence="1" id="KW-1133">Transmembrane helix</keyword>
<feature type="transmembrane region" description="Helical" evidence="1">
    <location>
        <begin position="78"/>
        <end position="95"/>
    </location>
</feature>
<feature type="transmembrane region" description="Helical" evidence="1">
    <location>
        <begin position="101"/>
        <end position="125"/>
    </location>
</feature>
<keyword evidence="1" id="KW-0812">Transmembrane</keyword>
<dbReference type="PIRSF" id="PIRSF030042">
    <property type="entry name" value="UCP030042"/>
    <property type="match status" value="1"/>
</dbReference>
<name>A0ABW2UXN7_9BACL</name>
<organism evidence="3 4">
    <name type="scientific">Paenibacillus thermoaerophilus</name>
    <dbReference type="NCBI Taxonomy" id="1215385"/>
    <lineage>
        <taxon>Bacteria</taxon>
        <taxon>Bacillati</taxon>
        <taxon>Bacillota</taxon>
        <taxon>Bacilli</taxon>
        <taxon>Bacillales</taxon>
        <taxon>Paenibacillaceae</taxon>
        <taxon>Paenibacillus</taxon>
    </lineage>
</organism>
<feature type="transmembrane region" description="Helical" evidence="1">
    <location>
        <begin position="16"/>
        <end position="38"/>
    </location>
</feature>
<dbReference type="InterPro" id="IPR016942">
    <property type="entry name" value="UCP030042"/>
</dbReference>
<gene>
    <name evidence="3" type="ORF">ACFQWB_01710</name>
</gene>
<proteinExistence type="predicted"/>
<protein>
    <submittedName>
        <fullName evidence="3">DUF4395 domain-containing protein</fullName>
    </submittedName>
</protein>
<evidence type="ECO:0000256" key="1">
    <source>
        <dbReference type="SAM" id="Phobius"/>
    </source>
</evidence>
<evidence type="ECO:0000313" key="4">
    <source>
        <dbReference type="Proteomes" id="UP001596528"/>
    </source>
</evidence>
<reference evidence="4" key="1">
    <citation type="journal article" date="2019" name="Int. J. Syst. Evol. Microbiol.">
        <title>The Global Catalogue of Microorganisms (GCM) 10K type strain sequencing project: providing services to taxonomists for standard genome sequencing and annotation.</title>
        <authorList>
            <consortium name="The Broad Institute Genomics Platform"/>
            <consortium name="The Broad Institute Genome Sequencing Center for Infectious Disease"/>
            <person name="Wu L."/>
            <person name="Ma J."/>
        </authorList>
    </citation>
    <scope>NUCLEOTIDE SEQUENCE [LARGE SCALE GENOMIC DNA]</scope>
    <source>
        <strain evidence="4">JCM 18657</strain>
    </source>
</reference>
<keyword evidence="1" id="KW-0472">Membrane</keyword>
<sequence length="134" mass="14487">MQEIPIRLVKSNQTGIVISLLLFLLTSQLWIVAILWAIQLIGLVSSGRLNVFARIGALLPAGGSGETQAAELTRFNNVLAVVFLSLSLIFFAAGWNIPGYVFAVGLLGAAGAALAGYCIGCTIYYQYKRLRRRL</sequence>
<evidence type="ECO:0000313" key="3">
    <source>
        <dbReference type="EMBL" id="MFC7748662.1"/>
    </source>
</evidence>
<dbReference type="InterPro" id="IPR025508">
    <property type="entry name" value="DUF4395"/>
</dbReference>
<feature type="domain" description="DUF4395" evidence="2">
    <location>
        <begin position="5"/>
        <end position="129"/>
    </location>
</feature>
<keyword evidence="4" id="KW-1185">Reference proteome</keyword>
<evidence type="ECO:0000259" key="2">
    <source>
        <dbReference type="Pfam" id="PF14340"/>
    </source>
</evidence>
<dbReference type="Pfam" id="PF14340">
    <property type="entry name" value="DUF4395"/>
    <property type="match status" value="1"/>
</dbReference>
<dbReference type="RefSeq" id="WP_138787851.1">
    <property type="nucleotide sequence ID" value="NZ_JBHTGQ010000002.1"/>
</dbReference>
<dbReference type="Proteomes" id="UP001596528">
    <property type="component" value="Unassembled WGS sequence"/>
</dbReference>
<dbReference type="EMBL" id="JBHTGQ010000002">
    <property type="protein sequence ID" value="MFC7748662.1"/>
    <property type="molecule type" value="Genomic_DNA"/>
</dbReference>